<feature type="compositionally biased region" description="Basic and acidic residues" evidence="1">
    <location>
        <begin position="139"/>
        <end position="172"/>
    </location>
</feature>
<sequence>MTRTTGFVLLSSSNSVKANSRPIGTAERVSIRDATHLTLKATAGYQWLRHAGRSSGPEKYGTEHRHEQHHNDGIWSEICFALPWTQGNDVGLSLFMVSHFREPSLQSVIHKYGMRFYEFATTKPKKPRKPMTPEQSLETAKKREVDMAKKALRSVKDQHKRRREMERARRDSYIGQLQKRQQPN</sequence>
<organism evidence="2 3">
    <name type="scientific">Sphingobium jiangsuense</name>
    <dbReference type="NCBI Taxonomy" id="870476"/>
    <lineage>
        <taxon>Bacteria</taxon>
        <taxon>Pseudomonadati</taxon>
        <taxon>Pseudomonadota</taxon>
        <taxon>Alphaproteobacteria</taxon>
        <taxon>Sphingomonadales</taxon>
        <taxon>Sphingomonadaceae</taxon>
        <taxon>Sphingobium</taxon>
    </lineage>
</organism>
<evidence type="ECO:0000313" key="2">
    <source>
        <dbReference type="EMBL" id="MBB3925550.1"/>
    </source>
</evidence>
<proteinExistence type="predicted"/>
<name>A0A7W6BEP6_9SPHN</name>
<dbReference type="Proteomes" id="UP000571950">
    <property type="component" value="Unassembled WGS sequence"/>
</dbReference>
<evidence type="ECO:0000313" key="3">
    <source>
        <dbReference type="Proteomes" id="UP000571950"/>
    </source>
</evidence>
<evidence type="ECO:0000256" key="1">
    <source>
        <dbReference type="SAM" id="MobiDB-lite"/>
    </source>
</evidence>
<reference evidence="2 3" key="1">
    <citation type="submission" date="2020-08" db="EMBL/GenBank/DDBJ databases">
        <title>Genomic Encyclopedia of Type Strains, Phase IV (KMG-IV): sequencing the most valuable type-strain genomes for metagenomic binning, comparative biology and taxonomic classification.</title>
        <authorList>
            <person name="Goeker M."/>
        </authorList>
    </citation>
    <scope>NUCLEOTIDE SEQUENCE [LARGE SCALE GENOMIC DNA]</scope>
    <source>
        <strain evidence="2 3">DSM 26189</strain>
    </source>
</reference>
<keyword evidence="3" id="KW-1185">Reference proteome</keyword>
<dbReference type="EMBL" id="JACIDT010000003">
    <property type="protein sequence ID" value="MBB3925550.1"/>
    <property type="molecule type" value="Genomic_DNA"/>
</dbReference>
<accession>A0A7W6BEP6</accession>
<gene>
    <name evidence="2" type="ORF">GGR43_001263</name>
</gene>
<dbReference type="RefSeq" id="WP_246343370.1">
    <property type="nucleotide sequence ID" value="NZ_BSPS01000018.1"/>
</dbReference>
<feature type="region of interest" description="Disordered" evidence="1">
    <location>
        <begin position="123"/>
        <end position="184"/>
    </location>
</feature>
<protein>
    <submittedName>
        <fullName evidence="2">Uncharacterized protein</fullName>
    </submittedName>
</protein>
<comment type="caution">
    <text evidence="2">The sequence shown here is derived from an EMBL/GenBank/DDBJ whole genome shotgun (WGS) entry which is preliminary data.</text>
</comment>
<dbReference type="AlphaFoldDB" id="A0A7W6BEP6"/>